<reference evidence="1" key="1">
    <citation type="submission" date="2020-04" db="EMBL/GenBank/DDBJ databases">
        <title>Description of Shewanella salipaludis sp. nov., isolated from a salt marsh.</title>
        <authorList>
            <person name="Park S."/>
            <person name="Yoon J.-H."/>
        </authorList>
    </citation>
    <scope>NUCLEOTIDE SEQUENCE</scope>
    <source>
        <strain evidence="1">SHSM-M6</strain>
    </source>
</reference>
<accession>A0A972JJN2</accession>
<dbReference type="EMBL" id="JAAXYH010000002">
    <property type="protein sequence ID" value="NMH64254.1"/>
    <property type="molecule type" value="Genomic_DNA"/>
</dbReference>
<name>A0A972JJN2_9GAMM</name>
<sequence length="66" mass="7458">MKTMPFQRLSLGALFALSLLPGCTPTVKLEPPDKPIVINLNVKIEHEIKIKVDKELDELLSNEQLF</sequence>
<proteinExistence type="predicted"/>
<dbReference type="Proteomes" id="UP000737113">
    <property type="component" value="Unassembled WGS sequence"/>
</dbReference>
<evidence type="ECO:0000313" key="1">
    <source>
        <dbReference type="EMBL" id="NMH64254.1"/>
    </source>
</evidence>
<keyword evidence="2" id="KW-1185">Reference proteome</keyword>
<keyword evidence="1" id="KW-0449">Lipoprotein</keyword>
<dbReference type="InterPro" id="IPR025985">
    <property type="entry name" value="YnbE"/>
</dbReference>
<comment type="caution">
    <text evidence="1">The sequence shown here is derived from an EMBL/GenBank/DDBJ whole genome shotgun (WGS) entry which is preliminary data.</text>
</comment>
<organism evidence="1 2">
    <name type="scientific">Shewanella salipaludis</name>
    <dbReference type="NCBI Taxonomy" id="2723052"/>
    <lineage>
        <taxon>Bacteria</taxon>
        <taxon>Pseudomonadati</taxon>
        <taxon>Pseudomonadota</taxon>
        <taxon>Gammaproteobacteria</taxon>
        <taxon>Alteromonadales</taxon>
        <taxon>Shewanellaceae</taxon>
        <taxon>Shewanella</taxon>
    </lineage>
</organism>
<evidence type="ECO:0000313" key="2">
    <source>
        <dbReference type="Proteomes" id="UP000737113"/>
    </source>
</evidence>
<dbReference type="Pfam" id="PF13617">
    <property type="entry name" value="Lipoprotein_19"/>
    <property type="match status" value="1"/>
</dbReference>
<dbReference type="AlphaFoldDB" id="A0A972JJN2"/>
<gene>
    <name evidence="1" type="ORF">HC757_03600</name>
</gene>
<protein>
    <submittedName>
        <fullName evidence="1">YnbE family lipoprotein</fullName>
    </submittedName>
</protein>